<proteinExistence type="predicted"/>
<evidence type="ECO:0000313" key="2">
    <source>
        <dbReference type="EMBL" id="GIY59824.1"/>
    </source>
</evidence>
<gene>
    <name evidence="2" type="ORF">CDAR_299731</name>
</gene>
<keyword evidence="3" id="KW-1185">Reference proteome</keyword>
<comment type="caution">
    <text evidence="2">The sequence shown here is derived from an EMBL/GenBank/DDBJ whole genome shotgun (WGS) entry which is preliminary data.</text>
</comment>
<accession>A0AAV4UQI3</accession>
<dbReference type="EMBL" id="BPLQ01011720">
    <property type="protein sequence ID" value="GIY59824.1"/>
    <property type="molecule type" value="Genomic_DNA"/>
</dbReference>
<protein>
    <recommendedName>
        <fullName evidence="4">DUF4817 domain-containing protein</fullName>
    </recommendedName>
</protein>
<feature type="region of interest" description="Disordered" evidence="1">
    <location>
        <begin position="35"/>
        <end position="64"/>
    </location>
</feature>
<name>A0AAV4UQI3_9ARAC</name>
<evidence type="ECO:0000256" key="1">
    <source>
        <dbReference type="SAM" id="MobiDB-lite"/>
    </source>
</evidence>
<organism evidence="2 3">
    <name type="scientific">Caerostris darwini</name>
    <dbReference type="NCBI Taxonomy" id="1538125"/>
    <lineage>
        <taxon>Eukaryota</taxon>
        <taxon>Metazoa</taxon>
        <taxon>Ecdysozoa</taxon>
        <taxon>Arthropoda</taxon>
        <taxon>Chelicerata</taxon>
        <taxon>Arachnida</taxon>
        <taxon>Araneae</taxon>
        <taxon>Araneomorphae</taxon>
        <taxon>Entelegynae</taxon>
        <taxon>Araneoidea</taxon>
        <taxon>Araneidae</taxon>
        <taxon>Caerostris</taxon>
    </lineage>
</organism>
<dbReference type="Proteomes" id="UP001054837">
    <property type="component" value="Unassembled WGS sequence"/>
</dbReference>
<reference evidence="2 3" key="1">
    <citation type="submission" date="2021-06" db="EMBL/GenBank/DDBJ databases">
        <title>Caerostris darwini draft genome.</title>
        <authorList>
            <person name="Kono N."/>
            <person name="Arakawa K."/>
        </authorList>
    </citation>
    <scope>NUCLEOTIDE SEQUENCE [LARGE SCALE GENOMIC DNA]</scope>
</reference>
<evidence type="ECO:0008006" key="4">
    <source>
        <dbReference type="Google" id="ProtNLM"/>
    </source>
</evidence>
<sequence>MTVPVAERALFLKMFFENDMNASPAAREFCRIKKLRRGPMPTKSGRRYPPSTRQRCPRDKTGRSIQKSLEGYLPSSQIRSFWTAPGGQIRSPLLTPLTIRSVFLSSMGYYYKGKQIPNVDGGESESTQPRYGMCRSPR</sequence>
<evidence type="ECO:0000313" key="3">
    <source>
        <dbReference type="Proteomes" id="UP001054837"/>
    </source>
</evidence>
<dbReference type="AlphaFoldDB" id="A0AAV4UQI3"/>
<feature type="region of interest" description="Disordered" evidence="1">
    <location>
        <begin position="116"/>
        <end position="138"/>
    </location>
</feature>